<sequence>MKNNIGHNWATVNSGMSALPGPVQFTHEKIMPEVSKTTAPLFALVDPSPTCDSLMTLTSWLATAVISKTSPTDR</sequence>
<proteinExistence type="predicted"/>
<dbReference type="AlphaFoldDB" id="A0A9D4NLU1"/>
<gene>
    <name evidence="1" type="ORF">DPMN_021237</name>
</gene>
<dbReference type="Proteomes" id="UP000828390">
    <property type="component" value="Unassembled WGS sequence"/>
</dbReference>
<reference evidence="1" key="1">
    <citation type="journal article" date="2019" name="bioRxiv">
        <title>The Genome of the Zebra Mussel, Dreissena polymorpha: A Resource for Invasive Species Research.</title>
        <authorList>
            <person name="McCartney M.A."/>
            <person name="Auch B."/>
            <person name="Kono T."/>
            <person name="Mallez S."/>
            <person name="Zhang Y."/>
            <person name="Obille A."/>
            <person name="Becker A."/>
            <person name="Abrahante J.E."/>
            <person name="Garbe J."/>
            <person name="Badalamenti J.P."/>
            <person name="Herman A."/>
            <person name="Mangelson H."/>
            <person name="Liachko I."/>
            <person name="Sullivan S."/>
            <person name="Sone E.D."/>
            <person name="Koren S."/>
            <person name="Silverstein K.A.T."/>
            <person name="Beckman K.B."/>
            <person name="Gohl D.M."/>
        </authorList>
    </citation>
    <scope>NUCLEOTIDE SEQUENCE</scope>
    <source>
        <strain evidence="1">Duluth1</strain>
        <tissue evidence="1">Whole animal</tissue>
    </source>
</reference>
<evidence type="ECO:0000313" key="1">
    <source>
        <dbReference type="EMBL" id="KAH3897053.1"/>
    </source>
</evidence>
<accession>A0A9D4NLU1</accession>
<dbReference type="EMBL" id="JAIWYP010000001">
    <property type="protein sequence ID" value="KAH3897053.1"/>
    <property type="molecule type" value="Genomic_DNA"/>
</dbReference>
<organism evidence="1 2">
    <name type="scientific">Dreissena polymorpha</name>
    <name type="common">Zebra mussel</name>
    <name type="synonym">Mytilus polymorpha</name>
    <dbReference type="NCBI Taxonomy" id="45954"/>
    <lineage>
        <taxon>Eukaryota</taxon>
        <taxon>Metazoa</taxon>
        <taxon>Spiralia</taxon>
        <taxon>Lophotrochozoa</taxon>
        <taxon>Mollusca</taxon>
        <taxon>Bivalvia</taxon>
        <taxon>Autobranchia</taxon>
        <taxon>Heteroconchia</taxon>
        <taxon>Euheterodonta</taxon>
        <taxon>Imparidentia</taxon>
        <taxon>Neoheterodontei</taxon>
        <taxon>Myida</taxon>
        <taxon>Dreissenoidea</taxon>
        <taxon>Dreissenidae</taxon>
        <taxon>Dreissena</taxon>
    </lineage>
</organism>
<name>A0A9D4NLU1_DREPO</name>
<protein>
    <submittedName>
        <fullName evidence="1">Uncharacterized protein</fullName>
    </submittedName>
</protein>
<reference evidence="1" key="2">
    <citation type="submission" date="2020-11" db="EMBL/GenBank/DDBJ databases">
        <authorList>
            <person name="McCartney M.A."/>
            <person name="Auch B."/>
            <person name="Kono T."/>
            <person name="Mallez S."/>
            <person name="Becker A."/>
            <person name="Gohl D.M."/>
            <person name="Silverstein K.A.T."/>
            <person name="Koren S."/>
            <person name="Bechman K.B."/>
            <person name="Herman A."/>
            <person name="Abrahante J.E."/>
            <person name="Garbe J."/>
        </authorList>
    </citation>
    <scope>NUCLEOTIDE SEQUENCE</scope>
    <source>
        <strain evidence="1">Duluth1</strain>
        <tissue evidence="1">Whole animal</tissue>
    </source>
</reference>
<evidence type="ECO:0000313" key="2">
    <source>
        <dbReference type="Proteomes" id="UP000828390"/>
    </source>
</evidence>
<comment type="caution">
    <text evidence="1">The sequence shown here is derived from an EMBL/GenBank/DDBJ whole genome shotgun (WGS) entry which is preliminary data.</text>
</comment>
<keyword evidence="2" id="KW-1185">Reference proteome</keyword>